<feature type="region of interest" description="Disordered" evidence="1">
    <location>
        <begin position="21"/>
        <end position="40"/>
    </location>
</feature>
<gene>
    <name evidence="2" type="ORF">LRS1606.275</name>
</gene>
<geneLocation type="plasmid" evidence="2">
    <name>pNSL1</name>
</geneLocation>
<evidence type="ECO:0000256" key="1">
    <source>
        <dbReference type="SAM" id="MobiDB-lite"/>
    </source>
</evidence>
<proteinExistence type="predicted"/>
<feature type="compositionally biased region" description="Basic and acidic residues" evidence="1">
    <location>
        <begin position="30"/>
        <end position="39"/>
    </location>
</feature>
<keyword evidence="2" id="KW-0614">Plasmid</keyword>
<dbReference type="EMBL" id="KJ605395">
    <property type="protein sequence ID" value="AIU93709.1"/>
    <property type="molecule type" value="Genomic_DNA"/>
</dbReference>
<organism evidence="2">
    <name type="scientific">Rhodococcus sp. NS1</name>
    <dbReference type="NCBI Taxonomy" id="402236"/>
    <lineage>
        <taxon>Bacteria</taxon>
        <taxon>Bacillati</taxon>
        <taxon>Actinomycetota</taxon>
        <taxon>Actinomycetes</taxon>
        <taxon>Mycobacteriales</taxon>
        <taxon>Nocardiaceae</taxon>
        <taxon>Rhodococcus</taxon>
    </lineage>
</organism>
<reference evidence="2" key="1">
    <citation type="submission" date="2014-03" db="EMBL/GenBank/DDBJ databases">
        <authorList>
            <person name="Zhang G."/>
            <person name="Zhu L."/>
            <person name="Fang P."/>
        </authorList>
    </citation>
    <scope>NUCLEOTIDE SEQUENCE</scope>
    <source>
        <strain evidence="2">NS1</strain>
        <plasmid evidence="2">pNSL1</plasmid>
    </source>
</reference>
<accession>A0A097SQA5</accession>
<sequence>MPPCPAASRLWLHGPGRAVGGDGVTVGGHGADEGADLHRTQNTGSAAVDIGELDRFDITVELPLGNDKLFDTRRRRQFEFEILLGWMSVTVAEALSSTDRSSPGAEQETPIPPSTLPTQANW</sequence>
<feature type="region of interest" description="Disordered" evidence="1">
    <location>
        <begin position="95"/>
        <end position="122"/>
    </location>
</feature>
<name>A0A097SQA5_9NOCA</name>
<evidence type="ECO:0000313" key="2">
    <source>
        <dbReference type="EMBL" id="AIU93709.1"/>
    </source>
</evidence>
<dbReference type="AlphaFoldDB" id="A0A097SQA5"/>
<protein>
    <submittedName>
        <fullName evidence="2">Uncharacterized protein</fullName>
    </submittedName>
</protein>